<evidence type="ECO:0000313" key="3">
    <source>
        <dbReference type="Proteomes" id="UP000673691"/>
    </source>
</evidence>
<feature type="compositionally biased region" description="Basic and acidic residues" evidence="1">
    <location>
        <begin position="1"/>
        <end position="36"/>
    </location>
</feature>
<name>A0A8H7ZVL3_9FUNG</name>
<dbReference type="Proteomes" id="UP000673691">
    <property type="component" value="Unassembled WGS sequence"/>
</dbReference>
<feature type="compositionally biased region" description="Acidic residues" evidence="1">
    <location>
        <begin position="56"/>
        <end position="67"/>
    </location>
</feature>
<comment type="caution">
    <text evidence="2">The sequence shown here is derived from an EMBL/GenBank/DDBJ whole genome shotgun (WGS) entry which is preliminary data.</text>
</comment>
<feature type="non-terminal residue" evidence="2">
    <location>
        <position position="1"/>
    </location>
</feature>
<evidence type="ECO:0000256" key="1">
    <source>
        <dbReference type="SAM" id="MobiDB-lite"/>
    </source>
</evidence>
<feature type="region of interest" description="Disordered" evidence="1">
    <location>
        <begin position="1"/>
        <end position="151"/>
    </location>
</feature>
<dbReference type="AlphaFoldDB" id="A0A8H7ZVL3"/>
<accession>A0A8H7ZVL3</accession>
<organism evidence="2 3">
    <name type="scientific">Olpidium bornovanus</name>
    <dbReference type="NCBI Taxonomy" id="278681"/>
    <lineage>
        <taxon>Eukaryota</taxon>
        <taxon>Fungi</taxon>
        <taxon>Fungi incertae sedis</taxon>
        <taxon>Olpidiomycota</taxon>
        <taxon>Olpidiomycotina</taxon>
        <taxon>Olpidiomycetes</taxon>
        <taxon>Olpidiales</taxon>
        <taxon>Olpidiaceae</taxon>
        <taxon>Olpidium</taxon>
    </lineage>
</organism>
<dbReference type="EMBL" id="JAEFCI010005710">
    <property type="protein sequence ID" value="KAG5460135.1"/>
    <property type="molecule type" value="Genomic_DNA"/>
</dbReference>
<feature type="compositionally biased region" description="Basic and acidic residues" evidence="1">
    <location>
        <begin position="46"/>
        <end position="55"/>
    </location>
</feature>
<gene>
    <name evidence="2" type="ORF">BJ554DRAFT_7856</name>
</gene>
<evidence type="ECO:0000313" key="2">
    <source>
        <dbReference type="EMBL" id="KAG5460135.1"/>
    </source>
</evidence>
<keyword evidence="3" id="KW-1185">Reference proteome</keyword>
<reference evidence="2 3" key="1">
    <citation type="journal article" name="Sci. Rep.">
        <title>Genome-scale phylogenetic analyses confirm Olpidium as the closest living zoosporic fungus to the non-flagellated, terrestrial fungi.</title>
        <authorList>
            <person name="Chang Y."/>
            <person name="Rochon D."/>
            <person name="Sekimoto S."/>
            <person name="Wang Y."/>
            <person name="Chovatia M."/>
            <person name="Sandor L."/>
            <person name="Salamov A."/>
            <person name="Grigoriev I.V."/>
            <person name="Stajich J.E."/>
            <person name="Spatafora J.W."/>
        </authorList>
    </citation>
    <scope>NUCLEOTIDE SEQUENCE [LARGE SCALE GENOMIC DNA]</scope>
    <source>
        <strain evidence="2">S191</strain>
    </source>
</reference>
<feature type="compositionally biased region" description="Basic and acidic residues" evidence="1">
    <location>
        <begin position="68"/>
        <end position="97"/>
    </location>
</feature>
<protein>
    <submittedName>
        <fullName evidence="2">Uncharacterized protein</fullName>
    </submittedName>
</protein>
<proteinExistence type="predicted"/>
<sequence length="308" mass="33145">TNSDTDARSCEHRRFHDTDATDGGRKGKLEAEEQKEGGGSLEEGENAGKEVKNGEESEEEGENDGDDSASREASTEVFSDEHAEALEGEGGKEKGEGDDNGGASREDFTGAFSDGKFEAQEASSLAGEADNDDERPETVSTTFPREAAVFLREREREQNLKYVSGPEAPSSSRPFQLCPVLPQVPGSARSPLTSSPALCRDAAEQNQRRREFDAKMKQQHDEKVACLSDGHPALSTVPTAAGMCGGRPNSEGGSVAVGADSSLLALLLEFTSLQAKRVEHYRHLEEYVNVKKAISFSATCLAFLNRLI</sequence>